<dbReference type="PROSITE" id="PS01173">
    <property type="entry name" value="LIPASE_GDXG_HIS"/>
    <property type="match status" value="1"/>
</dbReference>
<protein>
    <submittedName>
        <fullName evidence="4">Alpha/beta hydrolase</fullName>
    </submittedName>
</protein>
<dbReference type="Pfam" id="PF07859">
    <property type="entry name" value="Abhydrolase_3"/>
    <property type="match status" value="1"/>
</dbReference>
<comment type="caution">
    <text evidence="4">The sequence shown here is derived from an EMBL/GenBank/DDBJ whole genome shotgun (WGS) entry which is preliminary data.</text>
</comment>
<proteinExistence type="inferred from homology"/>
<dbReference type="PANTHER" id="PTHR48081">
    <property type="entry name" value="AB HYDROLASE SUPERFAMILY PROTEIN C4A8.06C"/>
    <property type="match status" value="1"/>
</dbReference>
<dbReference type="GO" id="GO:0016787">
    <property type="term" value="F:hydrolase activity"/>
    <property type="evidence" value="ECO:0007669"/>
    <property type="project" value="UniProtKB-KW"/>
</dbReference>
<dbReference type="RefSeq" id="WP_379900154.1">
    <property type="nucleotide sequence ID" value="NZ_JBHRTR010000025.1"/>
</dbReference>
<keyword evidence="2 4" id="KW-0378">Hydrolase</keyword>
<dbReference type="InterPro" id="IPR002168">
    <property type="entry name" value="Lipase_GDXG_HIS_AS"/>
</dbReference>
<reference evidence="5" key="1">
    <citation type="journal article" date="2019" name="Int. J. Syst. Evol. Microbiol.">
        <title>The Global Catalogue of Microorganisms (GCM) 10K type strain sequencing project: providing services to taxonomists for standard genome sequencing and annotation.</title>
        <authorList>
            <consortium name="The Broad Institute Genomics Platform"/>
            <consortium name="The Broad Institute Genome Sequencing Center for Infectious Disease"/>
            <person name="Wu L."/>
            <person name="Ma J."/>
        </authorList>
    </citation>
    <scope>NUCLEOTIDE SEQUENCE [LARGE SCALE GENOMIC DNA]</scope>
    <source>
        <strain evidence="5">KCTC 42964</strain>
    </source>
</reference>
<dbReference type="SUPFAM" id="SSF53474">
    <property type="entry name" value="alpha/beta-Hydrolases"/>
    <property type="match status" value="1"/>
</dbReference>
<dbReference type="Proteomes" id="UP001595528">
    <property type="component" value="Unassembled WGS sequence"/>
</dbReference>
<organism evidence="4 5">
    <name type="scientific">Marinibaculum pumilum</name>
    <dbReference type="NCBI Taxonomy" id="1766165"/>
    <lineage>
        <taxon>Bacteria</taxon>
        <taxon>Pseudomonadati</taxon>
        <taxon>Pseudomonadota</taxon>
        <taxon>Alphaproteobacteria</taxon>
        <taxon>Rhodospirillales</taxon>
        <taxon>Rhodospirillaceae</taxon>
        <taxon>Marinibaculum</taxon>
    </lineage>
</organism>
<gene>
    <name evidence="4" type="ORF">ACFOGJ_10845</name>
</gene>
<comment type="similarity">
    <text evidence="1">Belongs to the 'GDXG' lipolytic enzyme family.</text>
</comment>
<sequence>MNPALLPFLETWDGKWARLKAEATPAERRAFFEVIAAEMRLPTPDGVDCDTVRWIDSPAGPVRVRIFRHRDGGTQPCLVYLHGGAWMQGSPETHWDITARIAAWNRQTVVSVDYAKAPEHPFPAALEQCLAVVRHVRDQAAGLGIDPARVAVGGDSAGGNLAAATCLDLRGSDAAPMAQLLIYPACDFDGSRRSYAENADGPIVRVAHMAAVNAAYCPDPADLRNPRAAPLLAADHGGLPPTYIAVAEFDPLRDSGLAYADALQAAGVPVTLDRGPGLIHGYLRAMGHCADSRAALQRMADWLAAAYSDRSA</sequence>
<dbReference type="PANTHER" id="PTHR48081:SF8">
    <property type="entry name" value="ALPHA_BETA HYDROLASE FOLD-3 DOMAIN-CONTAINING PROTEIN-RELATED"/>
    <property type="match status" value="1"/>
</dbReference>
<dbReference type="Gene3D" id="3.40.50.1820">
    <property type="entry name" value="alpha/beta hydrolase"/>
    <property type="match status" value="1"/>
</dbReference>
<accession>A0ABV7L0F4</accession>
<evidence type="ECO:0000313" key="4">
    <source>
        <dbReference type="EMBL" id="MFC3227732.1"/>
    </source>
</evidence>
<evidence type="ECO:0000259" key="3">
    <source>
        <dbReference type="Pfam" id="PF07859"/>
    </source>
</evidence>
<name>A0ABV7L0F4_9PROT</name>
<keyword evidence="5" id="KW-1185">Reference proteome</keyword>
<evidence type="ECO:0000256" key="2">
    <source>
        <dbReference type="ARBA" id="ARBA00022801"/>
    </source>
</evidence>
<dbReference type="InterPro" id="IPR050300">
    <property type="entry name" value="GDXG_lipolytic_enzyme"/>
</dbReference>
<evidence type="ECO:0000313" key="5">
    <source>
        <dbReference type="Proteomes" id="UP001595528"/>
    </source>
</evidence>
<feature type="domain" description="Alpha/beta hydrolase fold-3" evidence="3">
    <location>
        <begin position="78"/>
        <end position="283"/>
    </location>
</feature>
<dbReference type="InterPro" id="IPR029058">
    <property type="entry name" value="AB_hydrolase_fold"/>
</dbReference>
<dbReference type="InterPro" id="IPR013094">
    <property type="entry name" value="AB_hydrolase_3"/>
</dbReference>
<evidence type="ECO:0000256" key="1">
    <source>
        <dbReference type="ARBA" id="ARBA00010515"/>
    </source>
</evidence>
<dbReference type="EMBL" id="JBHRTR010000025">
    <property type="protein sequence ID" value="MFC3227732.1"/>
    <property type="molecule type" value="Genomic_DNA"/>
</dbReference>